<feature type="non-terminal residue" evidence="1">
    <location>
        <position position="30"/>
    </location>
</feature>
<name>A0A383ACP8_9ZZZZ</name>
<reference evidence="1" key="1">
    <citation type="submission" date="2018-05" db="EMBL/GenBank/DDBJ databases">
        <authorList>
            <person name="Lanie J.A."/>
            <person name="Ng W.-L."/>
            <person name="Kazmierczak K.M."/>
            <person name="Andrzejewski T.M."/>
            <person name="Davidsen T.M."/>
            <person name="Wayne K.J."/>
            <person name="Tettelin H."/>
            <person name="Glass J.I."/>
            <person name="Rusch D."/>
            <person name="Podicherti R."/>
            <person name="Tsui H.-C.T."/>
            <person name="Winkler M.E."/>
        </authorList>
    </citation>
    <scope>NUCLEOTIDE SEQUENCE</scope>
</reference>
<accession>A0A383ACP8</accession>
<dbReference type="AlphaFoldDB" id="A0A383ACP8"/>
<gene>
    <name evidence="1" type="ORF">METZ01_LOCUS458214</name>
</gene>
<proteinExistence type="predicted"/>
<dbReference type="EMBL" id="UINC01190962">
    <property type="protein sequence ID" value="SVE05360.1"/>
    <property type="molecule type" value="Genomic_DNA"/>
</dbReference>
<protein>
    <submittedName>
        <fullName evidence="1">Uncharacterized protein</fullName>
    </submittedName>
</protein>
<evidence type="ECO:0000313" key="1">
    <source>
        <dbReference type="EMBL" id="SVE05360.1"/>
    </source>
</evidence>
<sequence>MSRERPRDKILLGVVHLKPLPGSPGCEDSG</sequence>
<organism evidence="1">
    <name type="scientific">marine metagenome</name>
    <dbReference type="NCBI Taxonomy" id="408172"/>
    <lineage>
        <taxon>unclassified sequences</taxon>
        <taxon>metagenomes</taxon>
        <taxon>ecological metagenomes</taxon>
    </lineage>
</organism>